<name>A0ABQ6K1J7_9MICO</name>
<dbReference type="EMBL" id="BSVB01000001">
    <property type="protein sequence ID" value="GMA93802.1"/>
    <property type="molecule type" value="Genomic_DNA"/>
</dbReference>
<comment type="caution">
    <text evidence="4">The sequence shown here is derived from an EMBL/GenBank/DDBJ whole genome shotgun (WGS) entry which is preliminary data.</text>
</comment>
<feature type="transmembrane region" description="Helical" evidence="2">
    <location>
        <begin position="429"/>
        <end position="451"/>
    </location>
</feature>
<dbReference type="InterPro" id="IPR010090">
    <property type="entry name" value="Phage_tape_meas"/>
</dbReference>
<keyword evidence="2" id="KW-1133">Transmembrane helix</keyword>
<protein>
    <submittedName>
        <fullName evidence="4">Phage tail tape measure protein</fullName>
    </submittedName>
</protein>
<feature type="transmembrane region" description="Helical" evidence="2">
    <location>
        <begin position="52"/>
        <end position="71"/>
    </location>
</feature>
<evidence type="ECO:0000313" key="4">
    <source>
        <dbReference type="EMBL" id="GMA93802.1"/>
    </source>
</evidence>
<sequence>MAERVETIRLTATVSNYLAGMEQARKATSATATASQKLAQQGQAMTSLGHSLLLFGTAVAAGVAVAIKSFADFDAQMSQVKTLSHATSDDMAKLSEAALTLGQSIGISASQAADAEIELVKAGVSVKDIMGGALQGALQLAAAGQIDVADATEIATIALTQFKLKGSDVPHVADLLTAGADKALGGVQDLGEALKSGGLVASQFGVSLDETIGTLSAFANAGLIGETAGTDLRQALLKLANPSAEASDLMKQYGINVYNASGKFVGLAGLAGQLQDKLGGLTDAQRNSAEATIFGSRAINGANVLYAEGQKGIQKWTDEVNDSGFAAQQAKGKMDNLNGDLSKLGAAFQTNLIRTGATANDVLRDSVQILTGLVRAYGALPAGVQGTVLAVGAVVAALALMAGAVFTIIPKLADFKDALEFLHVSMKTVGLMSAATGIAITGLVAIVGLWAQVQAKNQAQIDDITLSLNEQTSAITKNTRAIVAKNLQDSGAFTAAKKLGIGIDTLTSAALGNASALTKVNKELDYYRATSDGTPYNRYGRDIDTVSDALGQQSGNVKQAVTNSKELKKATEENADGTKDAASAYLDAANQVASLDDQITQLTDTINKANGVGQDAVSANADYQKALADSTKAVNDYVAAHGRGAAALDESTAAGSANAEVLADLAKKGQDAADAQLKLDGNTDDYVKRLKQTRADVIQRALDFGATAAQAQEIADKVAAIPSDKEIKVIADTSQPSAALRQLIQLALNTKDVIAKVGMPGKTVARATGGILPGPPSTRDNMLIHAASGEFVTNARATAKPANRAALEYMNAGGTISGYSSGGYVSAPRYSAPLAHTPEVSGPVVPVNISVNGPTDLAQAAAMAGNSVAVRVRGAMKGF</sequence>
<proteinExistence type="predicted"/>
<dbReference type="PANTHER" id="PTHR37813:SF1">
    <property type="entry name" value="FELS-2 PROPHAGE PROTEIN"/>
    <property type="match status" value="1"/>
</dbReference>
<keyword evidence="5" id="KW-1185">Reference proteome</keyword>
<dbReference type="RefSeq" id="WP_284252762.1">
    <property type="nucleotide sequence ID" value="NZ_BAAAQO010000003.1"/>
</dbReference>
<reference evidence="5" key="1">
    <citation type="journal article" date="2019" name="Int. J. Syst. Evol. Microbiol.">
        <title>The Global Catalogue of Microorganisms (GCM) 10K type strain sequencing project: providing services to taxonomists for standard genome sequencing and annotation.</title>
        <authorList>
            <consortium name="The Broad Institute Genomics Platform"/>
            <consortium name="The Broad Institute Genome Sequencing Center for Infectious Disease"/>
            <person name="Wu L."/>
            <person name="Ma J."/>
        </authorList>
    </citation>
    <scope>NUCLEOTIDE SEQUENCE [LARGE SCALE GENOMIC DNA]</scope>
    <source>
        <strain evidence="5">NBRC 108894</strain>
    </source>
</reference>
<feature type="domain" description="Phage tail tape measure protein" evidence="3">
    <location>
        <begin position="96"/>
        <end position="295"/>
    </location>
</feature>
<dbReference type="Pfam" id="PF10145">
    <property type="entry name" value="PhageMin_Tail"/>
    <property type="match status" value="1"/>
</dbReference>
<dbReference type="NCBIfam" id="TIGR01760">
    <property type="entry name" value="tape_meas_TP901"/>
    <property type="match status" value="1"/>
</dbReference>
<evidence type="ECO:0000259" key="3">
    <source>
        <dbReference type="Pfam" id="PF10145"/>
    </source>
</evidence>
<feature type="transmembrane region" description="Helical" evidence="2">
    <location>
        <begin position="388"/>
        <end position="409"/>
    </location>
</feature>
<keyword evidence="2" id="KW-0812">Transmembrane</keyword>
<evidence type="ECO:0000256" key="1">
    <source>
        <dbReference type="ARBA" id="ARBA00022612"/>
    </source>
</evidence>
<accession>A0ABQ6K1J7</accession>
<dbReference type="Proteomes" id="UP001157034">
    <property type="component" value="Unassembled WGS sequence"/>
</dbReference>
<evidence type="ECO:0000256" key="2">
    <source>
        <dbReference type="SAM" id="Phobius"/>
    </source>
</evidence>
<keyword evidence="1" id="KW-1188">Viral release from host cell</keyword>
<evidence type="ECO:0000313" key="5">
    <source>
        <dbReference type="Proteomes" id="UP001157034"/>
    </source>
</evidence>
<dbReference type="PANTHER" id="PTHR37813">
    <property type="entry name" value="FELS-2 PROPHAGE PROTEIN"/>
    <property type="match status" value="1"/>
</dbReference>
<keyword evidence="2" id="KW-0472">Membrane</keyword>
<gene>
    <name evidence="4" type="ORF">GCM10025881_06260</name>
</gene>
<organism evidence="4 5">
    <name type="scientific">Pseudolysinimonas kribbensis</name>
    <dbReference type="NCBI Taxonomy" id="433641"/>
    <lineage>
        <taxon>Bacteria</taxon>
        <taxon>Bacillati</taxon>
        <taxon>Actinomycetota</taxon>
        <taxon>Actinomycetes</taxon>
        <taxon>Micrococcales</taxon>
        <taxon>Microbacteriaceae</taxon>
        <taxon>Pseudolysinimonas</taxon>
    </lineage>
</organism>